<gene>
    <name evidence="1" type="ORF">GCM10025770_14670</name>
</gene>
<accession>A0ABP9QJQ0</accession>
<dbReference type="PROSITE" id="PS51257">
    <property type="entry name" value="PROKAR_LIPOPROTEIN"/>
    <property type="match status" value="1"/>
</dbReference>
<protein>
    <recommendedName>
        <fullName evidence="3">Cytochrome c domain-containing protein</fullName>
    </recommendedName>
</protein>
<evidence type="ECO:0000313" key="1">
    <source>
        <dbReference type="EMBL" id="GAA5163075.1"/>
    </source>
</evidence>
<name>A0ABP9QJQ0_9RHOO</name>
<keyword evidence="2" id="KW-1185">Reference proteome</keyword>
<evidence type="ECO:0000313" key="2">
    <source>
        <dbReference type="Proteomes" id="UP001500547"/>
    </source>
</evidence>
<dbReference type="RefSeq" id="WP_345532232.1">
    <property type="nucleotide sequence ID" value="NZ_BAABLD010000007.1"/>
</dbReference>
<proteinExistence type="predicted"/>
<dbReference type="EMBL" id="BAABLD010000007">
    <property type="protein sequence ID" value="GAA5163075.1"/>
    <property type="molecule type" value="Genomic_DNA"/>
</dbReference>
<reference evidence="2" key="1">
    <citation type="journal article" date="2019" name="Int. J. Syst. Evol. Microbiol.">
        <title>The Global Catalogue of Microorganisms (GCM) 10K type strain sequencing project: providing services to taxonomists for standard genome sequencing and annotation.</title>
        <authorList>
            <consortium name="The Broad Institute Genomics Platform"/>
            <consortium name="The Broad Institute Genome Sequencing Center for Infectious Disease"/>
            <person name="Wu L."/>
            <person name="Ma J."/>
        </authorList>
    </citation>
    <scope>NUCLEOTIDE SEQUENCE [LARGE SCALE GENOMIC DNA]</scope>
    <source>
        <strain evidence="2">JCM 18715</strain>
    </source>
</reference>
<dbReference type="Proteomes" id="UP001500547">
    <property type="component" value="Unassembled WGS sequence"/>
</dbReference>
<comment type="caution">
    <text evidence="1">The sequence shown here is derived from an EMBL/GenBank/DDBJ whole genome shotgun (WGS) entry which is preliminary data.</text>
</comment>
<sequence length="754" mass="79938">MRTLPIRWLTAIWTSVVIILFVVACGGAGNDEVKDPVESGAANTTLRVDASDANGDGLSYQWRVTAGSISNKNSKQTVWTLPLGPGAHFAYVLISDGKGGYVEQQYVVSTDGFKTAAPVPSPVAYVAPTVASGDEFDGNATRMRLKAGFSTMFASTSGTKAREVYLPGVQVVVKNSSNVQVFAGETDIGGELVVPRLPEGNYSVTCTTLQGTQLDGCSTSTVSKTAAKLLTWSLSPAAAAGRNLLLFGHIGFQDGGVCGMRNELFNVYSTANVQLLAANGTALTPQVKVNSFGDYALDASVVVDASLKLKVTCEGFTTTLDVPAVSGGYSSSTPLELSYVIPNSRPVVTKMAGYGPDGNLRGEMVVPIPGSYSVNVPGFNRFLAFKGLDTRLSGCLYYRSFGAVQDCDSQGNMIGPISLNDWLRENKFGPWRGSNTEVSAIYINQRDLNLVRRMTATQVSATKVAFYVCNHPGPETDSQSEIDFVVARGLADEKMVACVAMEYSPTTGRSGGNPFTKFLIFGPGGKLMTSVNLDGRGEKFVPGACVACHGGASYVGRFGESGHPTPDLGAKFLPFDTGNYLFSGYSGLTEAVQSNAIYQLNQLVKQTGPSAATTALIDGWYAAGPPYVLDKSYVPTAWSTFNPASVGISATSADAAKFYHEVVGTSCRTCHVAMPDAFDWDAGTGTQPKLIPYKGTSHICGNSSNLYNNGIMPNALMSLDRLRLKIESDATLADLMTKFLGCTQAAPDPVYPRH</sequence>
<evidence type="ECO:0008006" key="3">
    <source>
        <dbReference type="Google" id="ProtNLM"/>
    </source>
</evidence>
<organism evidence="1 2">
    <name type="scientific">Viridibacterium curvum</name>
    <dbReference type="NCBI Taxonomy" id="1101404"/>
    <lineage>
        <taxon>Bacteria</taxon>
        <taxon>Pseudomonadati</taxon>
        <taxon>Pseudomonadota</taxon>
        <taxon>Betaproteobacteria</taxon>
        <taxon>Rhodocyclales</taxon>
        <taxon>Rhodocyclaceae</taxon>
        <taxon>Viridibacterium</taxon>
    </lineage>
</organism>